<evidence type="ECO:0000259" key="9">
    <source>
        <dbReference type="PROSITE" id="PS51032"/>
    </source>
</evidence>
<keyword evidence="4" id="KW-0010">Activator</keyword>
<keyword evidence="5" id="KW-0804">Transcription</keyword>
<dbReference type="PANTHER" id="PTHR31839:SF85">
    <property type="entry name" value="AP2_ERF DOMAIN-CONTAINING PROTEIN"/>
    <property type="match status" value="1"/>
</dbReference>
<feature type="compositionally biased region" description="Basic and acidic residues" evidence="8">
    <location>
        <begin position="1"/>
        <end position="17"/>
    </location>
</feature>
<dbReference type="InterPro" id="IPR036955">
    <property type="entry name" value="AP2/ERF_dom_sf"/>
</dbReference>
<dbReference type="Gene3D" id="3.30.730.10">
    <property type="entry name" value="AP2/ERF domain"/>
    <property type="match status" value="1"/>
</dbReference>
<dbReference type="GO" id="GO:0005634">
    <property type="term" value="C:nucleus"/>
    <property type="evidence" value="ECO:0007669"/>
    <property type="project" value="UniProtKB-SubCell"/>
</dbReference>
<reference evidence="11" key="1">
    <citation type="submission" date="2025-08" db="UniProtKB">
        <authorList>
            <consortium name="RefSeq"/>
        </authorList>
    </citation>
    <scope>IDENTIFICATION</scope>
    <source>
        <tissue evidence="11">Leaf</tissue>
    </source>
</reference>
<dbReference type="Pfam" id="PF00847">
    <property type="entry name" value="AP2"/>
    <property type="match status" value="1"/>
</dbReference>
<keyword evidence="3" id="KW-0238">DNA-binding</keyword>
<dbReference type="OrthoDB" id="1932364at2759"/>
<protein>
    <submittedName>
        <fullName evidence="11">Ethylene-responsive transcription factor ERF024-like</fullName>
    </submittedName>
</protein>
<dbReference type="KEGG" id="rarg:115742311"/>
<comment type="subcellular location">
    <subcellularLocation>
        <location evidence="1">Nucleus</location>
    </subcellularLocation>
</comment>
<evidence type="ECO:0000256" key="2">
    <source>
        <dbReference type="ARBA" id="ARBA00023015"/>
    </source>
</evidence>
<dbReference type="AlphaFoldDB" id="A0A8B8PEB4"/>
<dbReference type="PANTHER" id="PTHR31839">
    <property type="entry name" value="DEHYDRATION-RESPONSIVE ELEMENT-BINDING PROTEIN 1D"/>
    <property type="match status" value="1"/>
</dbReference>
<name>A0A8B8PEB4_9MYRT</name>
<dbReference type="InterPro" id="IPR001471">
    <property type="entry name" value="AP2/ERF_dom"/>
</dbReference>
<dbReference type="InterPro" id="IPR016177">
    <property type="entry name" value="DNA-bd_dom_sf"/>
</dbReference>
<evidence type="ECO:0000256" key="6">
    <source>
        <dbReference type="ARBA" id="ARBA00023242"/>
    </source>
</evidence>
<evidence type="ECO:0000256" key="8">
    <source>
        <dbReference type="SAM" id="MobiDB-lite"/>
    </source>
</evidence>
<evidence type="ECO:0000256" key="5">
    <source>
        <dbReference type="ARBA" id="ARBA00023163"/>
    </source>
</evidence>
<comment type="similarity">
    <text evidence="7">Belongs to the AP2/ERF transcription factor family. ERF subfamily.</text>
</comment>
<dbReference type="PROSITE" id="PS51032">
    <property type="entry name" value="AP2_ERF"/>
    <property type="match status" value="1"/>
</dbReference>
<dbReference type="InterPro" id="IPR045277">
    <property type="entry name" value="DRE1A-I"/>
</dbReference>
<evidence type="ECO:0000256" key="4">
    <source>
        <dbReference type="ARBA" id="ARBA00023159"/>
    </source>
</evidence>
<gene>
    <name evidence="11" type="primary">LOC115742311</name>
</gene>
<dbReference type="SMART" id="SM00380">
    <property type="entry name" value="AP2"/>
    <property type="match status" value="1"/>
</dbReference>
<dbReference type="GO" id="GO:0003677">
    <property type="term" value="F:DNA binding"/>
    <property type="evidence" value="ECO:0007669"/>
    <property type="project" value="UniProtKB-KW"/>
</dbReference>
<dbReference type="PRINTS" id="PR00367">
    <property type="entry name" value="ETHRSPELEMNT"/>
</dbReference>
<keyword evidence="6" id="KW-0539">Nucleus</keyword>
<accession>A0A8B8PEB4</accession>
<dbReference type="SUPFAM" id="SSF54171">
    <property type="entry name" value="DNA-binding domain"/>
    <property type="match status" value="1"/>
</dbReference>
<dbReference type="CDD" id="cd00018">
    <property type="entry name" value="AP2"/>
    <property type="match status" value="1"/>
</dbReference>
<keyword evidence="10" id="KW-1185">Reference proteome</keyword>
<evidence type="ECO:0000256" key="3">
    <source>
        <dbReference type="ARBA" id="ARBA00023125"/>
    </source>
</evidence>
<dbReference type="GeneID" id="115742311"/>
<feature type="region of interest" description="Disordered" evidence="8">
    <location>
        <begin position="1"/>
        <end position="26"/>
    </location>
</feature>
<keyword evidence="2" id="KW-0805">Transcription regulation</keyword>
<feature type="domain" description="AP2/ERF" evidence="9">
    <location>
        <begin position="18"/>
        <end position="75"/>
    </location>
</feature>
<organism evidence="10 11">
    <name type="scientific">Rhodamnia argentea</name>
    <dbReference type="NCBI Taxonomy" id="178133"/>
    <lineage>
        <taxon>Eukaryota</taxon>
        <taxon>Viridiplantae</taxon>
        <taxon>Streptophyta</taxon>
        <taxon>Embryophyta</taxon>
        <taxon>Tracheophyta</taxon>
        <taxon>Spermatophyta</taxon>
        <taxon>Magnoliopsida</taxon>
        <taxon>eudicotyledons</taxon>
        <taxon>Gunneridae</taxon>
        <taxon>Pentapetalae</taxon>
        <taxon>rosids</taxon>
        <taxon>malvids</taxon>
        <taxon>Myrtales</taxon>
        <taxon>Myrtaceae</taxon>
        <taxon>Myrtoideae</taxon>
        <taxon>Myrteae</taxon>
        <taxon>Australasian group</taxon>
        <taxon>Rhodamnia</taxon>
    </lineage>
</organism>
<dbReference type="Proteomes" id="UP000827889">
    <property type="component" value="Chromosome 10"/>
</dbReference>
<proteinExistence type="inferred from homology"/>
<evidence type="ECO:0000256" key="7">
    <source>
        <dbReference type="ARBA" id="ARBA00024343"/>
    </source>
</evidence>
<evidence type="ECO:0000313" key="10">
    <source>
        <dbReference type="Proteomes" id="UP000827889"/>
    </source>
</evidence>
<evidence type="ECO:0000313" key="11">
    <source>
        <dbReference type="RefSeq" id="XP_030532393.1"/>
    </source>
</evidence>
<dbReference type="GO" id="GO:0003700">
    <property type="term" value="F:DNA-binding transcription factor activity"/>
    <property type="evidence" value="ECO:0007669"/>
    <property type="project" value="InterPro"/>
</dbReference>
<sequence>MSSSRPKDASTSSDRRPPYKGVRCRSSGKWVSEIREPKKPTRIWLGTFPTPEMAAVAYDVAALALKGREAELNFPSWAASLPIPASSSSHDIQMAAASAAAAVGAAGDGLLWSRAGERSGNHRVLVEGDDSVVVPDDGFVDEEMLFNMPNVIEDMAEGMLLSPPHLGVSRDDGGSEGGGSHNLWRFP</sequence>
<dbReference type="FunFam" id="3.30.730.10:FF:000001">
    <property type="entry name" value="Ethylene-responsive transcription factor 2"/>
    <property type="match status" value="1"/>
</dbReference>
<evidence type="ECO:0000256" key="1">
    <source>
        <dbReference type="ARBA" id="ARBA00004123"/>
    </source>
</evidence>
<dbReference type="RefSeq" id="XP_030532393.1">
    <property type="nucleotide sequence ID" value="XM_030676533.2"/>
</dbReference>